<dbReference type="AlphaFoldDB" id="A0A6A4REI8"/>
<dbReference type="SUPFAM" id="SSF54909">
    <property type="entry name" value="Dimeric alpha+beta barrel"/>
    <property type="match status" value="1"/>
</dbReference>
<evidence type="ECO:0000313" key="3">
    <source>
        <dbReference type="Proteomes" id="UP000441586"/>
    </source>
</evidence>
<proteinExistence type="predicted"/>
<dbReference type="InterPro" id="IPR010753">
    <property type="entry name" value="DUF1330"/>
</dbReference>
<dbReference type="EMBL" id="WSFO01000008">
    <property type="protein sequence ID" value="KAE9629000.1"/>
    <property type="molecule type" value="Genomic_DNA"/>
</dbReference>
<gene>
    <name evidence="2" type="ORF">GP644_14645</name>
</gene>
<reference evidence="2 3" key="1">
    <citation type="submission" date="2019-12" db="EMBL/GenBank/DDBJ databases">
        <authorList>
            <person name="Zhang Y.-J."/>
        </authorList>
    </citation>
    <scope>NUCLEOTIDE SEQUENCE [LARGE SCALE GENOMIC DNA]</scope>
    <source>
        <strain evidence="2 3">H18S-6</strain>
    </source>
</reference>
<name>A0A6A4REI8_9RHOB</name>
<evidence type="ECO:0000313" key="2">
    <source>
        <dbReference type="EMBL" id="KAE9629000.1"/>
    </source>
</evidence>
<organism evidence="2 3">
    <name type="scientific">Parasedimentitalea maritima</name>
    <dbReference type="NCBI Taxonomy" id="2578117"/>
    <lineage>
        <taxon>Bacteria</taxon>
        <taxon>Pseudomonadati</taxon>
        <taxon>Pseudomonadota</taxon>
        <taxon>Alphaproteobacteria</taxon>
        <taxon>Rhodobacterales</taxon>
        <taxon>Paracoccaceae</taxon>
        <taxon>Parasedimentitalea</taxon>
    </lineage>
</organism>
<dbReference type="PANTHER" id="PTHR41521:SF4">
    <property type="entry name" value="BLR0684 PROTEIN"/>
    <property type="match status" value="1"/>
</dbReference>
<evidence type="ECO:0000259" key="1">
    <source>
        <dbReference type="Pfam" id="PF07045"/>
    </source>
</evidence>
<dbReference type="InterPro" id="IPR011008">
    <property type="entry name" value="Dimeric_a/b-barrel"/>
</dbReference>
<dbReference type="Pfam" id="PF07045">
    <property type="entry name" value="DUF1330"/>
    <property type="match status" value="1"/>
</dbReference>
<accession>A0A6A4REI8</accession>
<comment type="caution">
    <text evidence="2">The sequence shown here is derived from an EMBL/GenBank/DDBJ whole genome shotgun (WGS) entry which is preliminary data.</text>
</comment>
<protein>
    <submittedName>
        <fullName evidence="2">DUF1330 domain-containing protein</fullName>
    </submittedName>
</protein>
<dbReference type="PANTHER" id="PTHR41521">
    <property type="match status" value="1"/>
</dbReference>
<sequence length="95" mass="10500">MPKGYLIAHIRAHDFEKMQEFRALARPAVAKYGGKILVTSLNPTIKEGPESGIAVVIEFDHMDAVENFYHSEDYTAAKAIRLLAAETDLILAEGL</sequence>
<dbReference type="Proteomes" id="UP000441586">
    <property type="component" value="Unassembled WGS sequence"/>
</dbReference>
<dbReference type="RefSeq" id="WP_158980162.1">
    <property type="nucleotide sequence ID" value="NZ_WSFO01000008.1"/>
</dbReference>
<feature type="domain" description="DUF1330" evidence="1">
    <location>
        <begin position="3"/>
        <end position="95"/>
    </location>
</feature>
<dbReference type="Gene3D" id="3.30.70.100">
    <property type="match status" value="1"/>
</dbReference>